<accession>A0A2S4MCM9</accession>
<dbReference type="InterPro" id="IPR001958">
    <property type="entry name" value="Tet-R_TetA/multi-R_MdtG-like"/>
</dbReference>
<evidence type="ECO:0000256" key="6">
    <source>
        <dbReference type="ARBA" id="ARBA00023136"/>
    </source>
</evidence>
<dbReference type="PANTHER" id="PTHR42718:SF49">
    <property type="entry name" value="EXPORT PROTEIN"/>
    <property type="match status" value="1"/>
</dbReference>
<feature type="transmembrane region" description="Helical" evidence="7">
    <location>
        <begin position="108"/>
        <end position="130"/>
    </location>
</feature>
<feature type="transmembrane region" description="Helical" evidence="7">
    <location>
        <begin position="21"/>
        <end position="42"/>
    </location>
</feature>
<feature type="transmembrane region" description="Helical" evidence="7">
    <location>
        <begin position="142"/>
        <end position="164"/>
    </location>
</feature>
<dbReference type="SUPFAM" id="SSF103473">
    <property type="entry name" value="MFS general substrate transporter"/>
    <property type="match status" value="1"/>
</dbReference>
<feature type="transmembrane region" description="Helical" evidence="7">
    <location>
        <begin position="402"/>
        <end position="422"/>
    </location>
</feature>
<feature type="transmembrane region" description="Helical" evidence="7">
    <location>
        <begin position="170"/>
        <end position="191"/>
    </location>
</feature>
<dbReference type="OrthoDB" id="9791756at2"/>
<feature type="transmembrane region" description="Helical" evidence="7">
    <location>
        <begin position="54"/>
        <end position="75"/>
    </location>
</feature>
<dbReference type="PANTHER" id="PTHR42718">
    <property type="entry name" value="MAJOR FACILITATOR SUPERFAMILY MULTIDRUG TRANSPORTER MFSC"/>
    <property type="match status" value="1"/>
</dbReference>
<feature type="transmembrane region" description="Helical" evidence="7">
    <location>
        <begin position="359"/>
        <end position="381"/>
    </location>
</feature>
<evidence type="ECO:0000313" key="9">
    <source>
        <dbReference type="EMBL" id="POR52492.1"/>
    </source>
</evidence>
<dbReference type="InterPro" id="IPR036259">
    <property type="entry name" value="MFS_trans_sf"/>
</dbReference>
<dbReference type="CDD" id="cd17321">
    <property type="entry name" value="MFS_MMR_MDR_like"/>
    <property type="match status" value="1"/>
</dbReference>
<protein>
    <submittedName>
        <fullName evidence="9">Putative MFS family arabinose efflux permease</fullName>
    </submittedName>
</protein>
<name>A0A2S4MCM9_9HYPH</name>
<evidence type="ECO:0000256" key="1">
    <source>
        <dbReference type="ARBA" id="ARBA00003279"/>
    </source>
</evidence>
<feature type="transmembrane region" description="Helical" evidence="7">
    <location>
        <begin position="301"/>
        <end position="320"/>
    </location>
</feature>
<organism evidence="9 10">
    <name type="scientific">Bosea psychrotolerans</name>
    <dbReference type="NCBI Taxonomy" id="1871628"/>
    <lineage>
        <taxon>Bacteria</taxon>
        <taxon>Pseudomonadati</taxon>
        <taxon>Pseudomonadota</taxon>
        <taxon>Alphaproteobacteria</taxon>
        <taxon>Hyphomicrobiales</taxon>
        <taxon>Boseaceae</taxon>
        <taxon>Bosea</taxon>
    </lineage>
</organism>
<dbReference type="PROSITE" id="PS00216">
    <property type="entry name" value="SUGAR_TRANSPORT_1"/>
    <property type="match status" value="1"/>
</dbReference>
<dbReference type="RefSeq" id="WP_103718298.1">
    <property type="nucleotide sequence ID" value="NZ_PQFZ01000005.1"/>
</dbReference>
<feature type="transmembrane region" description="Helical" evidence="7">
    <location>
        <begin position="428"/>
        <end position="450"/>
    </location>
</feature>
<feature type="transmembrane region" description="Helical" evidence="7">
    <location>
        <begin position="332"/>
        <end position="353"/>
    </location>
</feature>
<comment type="similarity">
    <text evidence="3">Belongs to the major facilitator superfamily. TCR/Tet family.</text>
</comment>
<reference evidence="9 10" key="1">
    <citation type="submission" date="2018-01" db="EMBL/GenBank/DDBJ databases">
        <title>Genomic Encyclopedia of Type Strains, Phase III (KMG-III): the genomes of soil and plant-associated and newly described type strains.</title>
        <authorList>
            <person name="Whitman W."/>
        </authorList>
    </citation>
    <scope>NUCLEOTIDE SEQUENCE [LARGE SCALE GENOMIC DNA]</scope>
    <source>
        <strain evidence="9 10">1131</strain>
    </source>
</reference>
<evidence type="ECO:0000256" key="4">
    <source>
        <dbReference type="ARBA" id="ARBA00022692"/>
    </source>
</evidence>
<dbReference type="InterPro" id="IPR020846">
    <property type="entry name" value="MFS_dom"/>
</dbReference>
<dbReference type="Gene3D" id="1.20.1250.20">
    <property type="entry name" value="MFS general substrate transporter like domains"/>
    <property type="match status" value="1"/>
</dbReference>
<comment type="function">
    <text evidence="1">Resistance to tetracycline by an active tetracycline efflux. This is an energy-dependent process that decreases the accumulation of the antibiotic in whole cells. This protein functions as a metal-tetracycline/H(+) antiporter.</text>
</comment>
<dbReference type="AlphaFoldDB" id="A0A2S4MCM9"/>
<feature type="transmembrane region" description="Helical" evidence="7">
    <location>
        <begin position="84"/>
        <end position="102"/>
    </location>
</feature>
<comment type="caution">
    <text evidence="9">The sequence shown here is derived from an EMBL/GenBank/DDBJ whole genome shotgun (WGS) entry which is preliminary data.</text>
</comment>
<evidence type="ECO:0000259" key="8">
    <source>
        <dbReference type="PROSITE" id="PS50850"/>
    </source>
</evidence>
<evidence type="ECO:0000313" key="10">
    <source>
        <dbReference type="Proteomes" id="UP000236919"/>
    </source>
</evidence>
<dbReference type="PROSITE" id="PS50850">
    <property type="entry name" value="MFS"/>
    <property type="match status" value="1"/>
</dbReference>
<dbReference type="PRINTS" id="PR01035">
    <property type="entry name" value="TCRTETA"/>
</dbReference>
<keyword evidence="10" id="KW-1185">Reference proteome</keyword>
<evidence type="ECO:0000256" key="5">
    <source>
        <dbReference type="ARBA" id="ARBA00022989"/>
    </source>
</evidence>
<keyword evidence="6 7" id="KW-0472">Membrane</keyword>
<evidence type="ECO:0000256" key="2">
    <source>
        <dbReference type="ARBA" id="ARBA00004141"/>
    </source>
</evidence>
<dbReference type="Gene3D" id="1.20.1720.10">
    <property type="entry name" value="Multidrug resistance protein D"/>
    <property type="match status" value="1"/>
</dbReference>
<dbReference type="InterPro" id="IPR005829">
    <property type="entry name" value="Sugar_transporter_CS"/>
</dbReference>
<keyword evidence="4 7" id="KW-0812">Transmembrane</keyword>
<dbReference type="EMBL" id="PQFZ01000005">
    <property type="protein sequence ID" value="POR52492.1"/>
    <property type="molecule type" value="Genomic_DNA"/>
</dbReference>
<proteinExistence type="inferred from homology"/>
<sequence length="462" mass="47165">MQHCLEDDLWNARSRLTAATLGLGAFLANFDVTSVVVVMPAIGTDLGVPVEGLAWIVDAYSIAFTATLLVAGALADRFGRRRTLIIGNAWFLLASLACGLAWNSPLFLMARAAQGGGAAFLVTGAFALIASAFPAPGPRARAFGIVGVVSGVAMALGPSLGGMISSGLGWRWIFLANLPFCALIALVVPRMVAETRDDTDKPLDWLGVVILTLGLVIEAILEARHSLIRMAIGLAAGAGLVALFAARQRRQPRPMLDPAVFASRPMAGVAALLLAVSAGYWAVLVYLPLFLGAAFGWTARSAGLGLLAATLPMLVIPPFGGRLASRLGWRRLFAAALTLVALGGCALAAAALTQATVPALAWAFAGMILIGTGAALSHPQLSGAVLALAPPEASGMASDVTVIARQAGFAMGVAALGALTPFDLAAAGFVWPFGFAAAASACGVLACLLLPASLNGRHRAGA</sequence>
<dbReference type="GO" id="GO:0016020">
    <property type="term" value="C:membrane"/>
    <property type="evidence" value="ECO:0007669"/>
    <property type="project" value="UniProtKB-SubCell"/>
</dbReference>
<evidence type="ECO:0000256" key="3">
    <source>
        <dbReference type="ARBA" id="ARBA00007520"/>
    </source>
</evidence>
<dbReference type="Pfam" id="PF07690">
    <property type="entry name" value="MFS_1"/>
    <property type="match status" value="1"/>
</dbReference>
<comment type="subcellular location">
    <subcellularLocation>
        <location evidence="2">Membrane</location>
        <topology evidence="2">Multi-pass membrane protein</topology>
    </subcellularLocation>
</comment>
<dbReference type="Proteomes" id="UP000236919">
    <property type="component" value="Unassembled WGS sequence"/>
</dbReference>
<evidence type="ECO:0000256" key="7">
    <source>
        <dbReference type="SAM" id="Phobius"/>
    </source>
</evidence>
<dbReference type="InterPro" id="IPR011701">
    <property type="entry name" value="MFS"/>
</dbReference>
<feature type="transmembrane region" description="Helical" evidence="7">
    <location>
        <begin position="227"/>
        <end position="246"/>
    </location>
</feature>
<feature type="transmembrane region" description="Helical" evidence="7">
    <location>
        <begin position="267"/>
        <end position="289"/>
    </location>
</feature>
<keyword evidence="5 7" id="KW-1133">Transmembrane helix</keyword>
<feature type="transmembrane region" description="Helical" evidence="7">
    <location>
        <begin position="203"/>
        <end position="221"/>
    </location>
</feature>
<feature type="domain" description="Major facilitator superfamily (MFS) profile" evidence="8">
    <location>
        <begin position="17"/>
        <end position="455"/>
    </location>
</feature>
<dbReference type="GO" id="GO:0022857">
    <property type="term" value="F:transmembrane transporter activity"/>
    <property type="evidence" value="ECO:0007669"/>
    <property type="project" value="InterPro"/>
</dbReference>
<gene>
    <name evidence="9" type="ORF">CYD53_105157</name>
</gene>